<evidence type="ECO:0000256" key="1">
    <source>
        <dbReference type="SAM" id="MobiDB-lite"/>
    </source>
</evidence>
<dbReference type="AlphaFoldDB" id="A0A0S4KJN6"/>
<accession>A0A0S4KJN6</accession>
<feature type="region of interest" description="Disordered" evidence="1">
    <location>
        <begin position="286"/>
        <end position="349"/>
    </location>
</feature>
<feature type="compositionally biased region" description="Basic and acidic residues" evidence="1">
    <location>
        <begin position="189"/>
        <end position="204"/>
    </location>
</feature>
<feature type="compositionally biased region" description="Low complexity" evidence="1">
    <location>
        <begin position="286"/>
        <end position="299"/>
    </location>
</feature>
<evidence type="ECO:0000313" key="2">
    <source>
        <dbReference type="EMBL" id="CUI14797.1"/>
    </source>
</evidence>
<feature type="region of interest" description="Disordered" evidence="1">
    <location>
        <begin position="79"/>
        <end position="98"/>
    </location>
</feature>
<keyword evidence="3" id="KW-1185">Reference proteome</keyword>
<dbReference type="Proteomes" id="UP000051952">
    <property type="component" value="Unassembled WGS sequence"/>
</dbReference>
<name>A0A0S4KJN6_BODSA</name>
<feature type="region of interest" description="Disordered" evidence="1">
    <location>
        <begin position="151"/>
        <end position="204"/>
    </location>
</feature>
<feature type="compositionally biased region" description="Low complexity" evidence="1">
    <location>
        <begin position="331"/>
        <end position="342"/>
    </location>
</feature>
<dbReference type="VEuPathDB" id="TriTrypDB:BSAL_16140"/>
<feature type="region of interest" description="Disordered" evidence="1">
    <location>
        <begin position="1"/>
        <end position="47"/>
    </location>
</feature>
<evidence type="ECO:0000313" key="3">
    <source>
        <dbReference type="Proteomes" id="UP000051952"/>
    </source>
</evidence>
<proteinExistence type="predicted"/>
<dbReference type="EMBL" id="CYKH01001655">
    <property type="protein sequence ID" value="CUI14797.1"/>
    <property type="molecule type" value="Genomic_DNA"/>
</dbReference>
<feature type="compositionally biased region" description="Basic and acidic residues" evidence="1">
    <location>
        <begin position="23"/>
        <end position="32"/>
    </location>
</feature>
<gene>
    <name evidence="2" type="ORF">BSAL_16140</name>
</gene>
<feature type="compositionally biased region" description="Polar residues" evidence="1">
    <location>
        <begin position="172"/>
        <end position="185"/>
    </location>
</feature>
<feature type="compositionally biased region" description="Basic and acidic residues" evidence="1">
    <location>
        <begin position="87"/>
        <end position="98"/>
    </location>
</feature>
<reference evidence="3" key="1">
    <citation type="submission" date="2015-09" db="EMBL/GenBank/DDBJ databases">
        <authorList>
            <consortium name="Pathogen Informatics"/>
        </authorList>
    </citation>
    <scope>NUCLEOTIDE SEQUENCE [LARGE SCALE GENOMIC DNA]</scope>
    <source>
        <strain evidence="3">Lake Konstanz</strain>
    </source>
</reference>
<feature type="compositionally biased region" description="Low complexity" evidence="1">
    <location>
        <begin position="7"/>
        <end position="17"/>
    </location>
</feature>
<feature type="compositionally biased region" description="Polar residues" evidence="1">
    <location>
        <begin position="300"/>
        <end position="310"/>
    </location>
</feature>
<protein>
    <submittedName>
        <fullName evidence="2">Uncharacterized protein</fullName>
    </submittedName>
</protein>
<sequence>MNYHRIQQQPLPQHQQHGFTHQQRAEQEEDVKCLPPMTHRPKDDGPQHQIMKKQFVSQQHHHEAPHFSQHEDADAIAKRTGKARRVPGCDEHKQDRSTARQIGNPFQAVQESHKYVSDRGRQVGARVIDTDSIHPTAGVAQSHARAQTFEQGPYTILPDREKPYVPQRRPSQHSQETSLNSNNSYDGGALDRKPSLRLRNNNDEEKLRKLLPDARDDVRRNYANVVANQSHESYIERMVKQQFPIPRGGPGVVVDCEFPPIHTRPSPRKYETHLPGFGLTISAQQQQQQAHTTAAGSASLSPTAASNVPPKSSLHHALPSEPLSSRRVMKQPSSSLQQQQPPEDYRSGMRLIPRGYHESARSIGWNIITGDGGG</sequence>
<organism evidence="2 3">
    <name type="scientific">Bodo saltans</name>
    <name type="common">Flagellated protozoan</name>
    <dbReference type="NCBI Taxonomy" id="75058"/>
    <lineage>
        <taxon>Eukaryota</taxon>
        <taxon>Discoba</taxon>
        <taxon>Euglenozoa</taxon>
        <taxon>Kinetoplastea</taxon>
        <taxon>Metakinetoplastina</taxon>
        <taxon>Eubodonida</taxon>
        <taxon>Bodonidae</taxon>
        <taxon>Bodo</taxon>
    </lineage>
</organism>